<dbReference type="OrthoDB" id="2013972at2759"/>
<sequence length="184" mass="20958">MDSNKLTFQDNTFDLSITDFVLLGLDDEVGAAKHILRTVKPGGVAALAVWKEKPWQAALKEAHRRTRGDAAPLPPFLAVVDYDTEQFKNILERAGHKKAQFFERAAWIEIPDLKRWATIAWSFLSTPEGGWPQSGEDMWDWAIEICAEEMQKGDAYVHEDGVHKVRMISTIAVTKKQWEERFST</sequence>
<dbReference type="KEGG" id="ela:UCREL1_10143"/>
<dbReference type="InterPro" id="IPR029063">
    <property type="entry name" value="SAM-dependent_MTases_sf"/>
</dbReference>
<evidence type="ECO:0000313" key="3">
    <source>
        <dbReference type="Proteomes" id="UP000012174"/>
    </source>
</evidence>
<dbReference type="EMBL" id="KB707335">
    <property type="protein sequence ID" value="EMR62915.1"/>
    <property type="molecule type" value="Genomic_DNA"/>
</dbReference>
<dbReference type="Proteomes" id="UP000012174">
    <property type="component" value="Unassembled WGS sequence"/>
</dbReference>
<evidence type="ECO:0000259" key="1">
    <source>
        <dbReference type="Pfam" id="PF08241"/>
    </source>
</evidence>
<feature type="domain" description="Methyltransferase type 11" evidence="1">
    <location>
        <begin position="2"/>
        <end position="46"/>
    </location>
</feature>
<dbReference type="Gene3D" id="3.40.50.150">
    <property type="entry name" value="Vaccinia Virus protein VP39"/>
    <property type="match status" value="1"/>
</dbReference>
<dbReference type="SUPFAM" id="SSF53335">
    <property type="entry name" value="S-adenosyl-L-methionine-dependent methyltransferases"/>
    <property type="match status" value="1"/>
</dbReference>
<dbReference type="InterPro" id="IPR013216">
    <property type="entry name" value="Methyltransf_11"/>
</dbReference>
<dbReference type="AlphaFoldDB" id="M7T8D0"/>
<protein>
    <submittedName>
        <fullName evidence="2">Putative gdsl esterase lipase protein</fullName>
    </submittedName>
</protein>
<gene>
    <name evidence="2" type="ORF">UCREL1_10143</name>
</gene>
<dbReference type="STRING" id="1287681.M7T8D0"/>
<keyword evidence="3" id="KW-1185">Reference proteome</keyword>
<reference evidence="3" key="1">
    <citation type="journal article" date="2013" name="Genome Announc.">
        <title>Draft genome sequence of the grapevine dieback fungus Eutypa lata UCR-EL1.</title>
        <authorList>
            <person name="Blanco-Ulate B."/>
            <person name="Rolshausen P.E."/>
            <person name="Cantu D."/>
        </authorList>
    </citation>
    <scope>NUCLEOTIDE SEQUENCE [LARGE SCALE GENOMIC DNA]</scope>
    <source>
        <strain evidence="3">UCR-EL1</strain>
    </source>
</reference>
<dbReference type="GO" id="GO:0008757">
    <property type="term" value="F:S-adenosylmethionine-dependent methyltransferase activity"/>
    <property type="evidence" value="ECO:0007669"/>
    <property type="project" value="InterPro"/>
</dbReference>
<dbReference type="HOGENOM" id="CLU_1468161_0_0_1"/>
<dbReference type="Pfam" id="PF08241">
    <property type="entry name" value="Methyltransf_11"/>
    <property type="match status" value="1"/>
</dbReference>
<proteinExistence type="predicted"/>
<organism evidence="2 3">
    <name type="scientific">Eutypa lata (strain UCR-EL1)</name>
    <name type="common">Grapevine dieback disease fungus</name>
    <name type="synonym">Eutypa armeniacae</name>
    <dbReference type="NCBI Taxonomy" id="1287681"/>
    <lineage>
        <taxon>Eukaryota</taxon>
        <taxon>Fungi</taxon>
        <taxon>Dikarya</taxon>
        <taxon>Ascomycota</taxon>
        <taxon>Pezizomycotina</taxon>
        <taxon>Sordariomycetes</taxon>
        <taxon>Xylariomycetidae</taxon>
        <taxon>Xylariales</taxon>
        <taxon>Diatrypaceae</taxon>
        <taxon>Eutypa</taxon>
    </lineage>
</organism>
<evidence type="ECO:0000313" key="2">
    <source>
        <dbReference type="EMBL" id="EMR62915.1"/>
    </source>
</evidence>
<name>M7T8D0_EUTLA</name>
<accession>M7T8D0</accession>